<dbReference type="EMBL" id="VSLA01000002">
    <property type="protein sequence ID" value="TYC88122.1"/>
    <property type="molecule type" value="Genomic_DNA"/>
</dbReference>
<evidence type="ECO:0000313" key="6">
    <source>
        <dbReference type="EMBL" id="UYO61658.1"/>
    </source>
</evidence>
<evidence type="ECO:0000256" key="1">
    <source>
        <dbReference type="ARBA" id="ARBA00001946"/>
    </source>
</evidence>
<dbReference type="STRING" id="52694.ACWI_35080"/>
<evidence type="ECO:0000313" key="8">
    <source>
        <dbReference type="Proteomes" id="UP000322619"/>
    </source>
</evidence>
<gene>
    <name evidence="4" type="ORF">ACWI_35080</name>
    <name evidence="5" type="ORF">FXB42_00460</name>
    <name evidence="6" type="ORF">LNN31_12810</name>
</gene>
<dbReference type="AlphaFoldDB" id="A0A1F2PE45"/>
<dbReference type="Gene3D" id="3.90.79.10">
    <property type="entry name" value="Nucleoside Triphosphate Pyrophosphohydrolase"/>
    <property type="match status" value="1"/>
</dbReference>
<dbReference type="PROSITE" id="PS51462">
    <property type="entry name" value="NUDIX"/>
    <property type="match status" value="1"/>
</dbReference>
<dbReference type="Pfam" id="PF12535">
    <property type="entry name" value="Nudix_N"/>
    <property type="match status" value="1"/>
</dbReference>
<feature type="domain" description="Nudix hydrolase" evidence="3">
    <location>
        <begin position="66"/>
        <end position="194"/>
    </location>
</feature>
<proteinExistence type="predicted"/>
<sequence length="205" mass="23887">MEKQWLLWARELQSISQSGLTYCKNDYDLVRYREIEKLSREIIEKHTEISHEVIKDYYIREEGYLTPKVDVRGGVIVDNKILLVREKIDGRWSLPGGWADVNRTPQENVIKEAFEEAGVLVKPTRLVGLLDRSKWVQDTCPYTIYKILMLCELLEGDFKCNAETIESGFFAMDQLPPLSLGRTTEAQLTLFFKAHQNPEYHPVYD</sequence>
<evidence type="ECO:0000259" key="3">
    <source>
        <dbReference type="PROSITE" id="PS51462"/>
    </source>
</evidence>
<dbReference type="InterPro" id="IPR015797">
    <property type="entry name" value="NUDIX_hydrolase-like_dom_sf"/>
</dbReference>
<protein>
    <submittedName>
        <fullName evidence="5">NUDIX hydrolase</fullName>
    </submittedName>
</protein>
<reference evidence="5 8" key="2">
    <citation type="submission" date="2019-08" db="EMBL/GenBank/DDBJ databases">
        <title>Isolation and enrichment of carboxydotrophic bacteria from anaerobic sludge for the production of bio-based chemicals from syngas.</title>
        <authorList>
            <person name="Antares A.L."/>
            <person name="Moreira J."/>
            <person name="Diender M."/>
            <person name="Parshina S.N."/>
            <person name="Stams A.J.M."/>
            <person name="Alves M."/>
            <person name="Alves J.I."/>
            <person name="Sousa D.Z."/>
        </authorList>
    </citation>
    <scope>NUCLEOTIDE SEQUENCE [LARGE SCALE GENOMIC DNA]</scope>
    <source>
        <strain evidence="5 8">JM</strain>
    </source>
</reference>
<dbReference type="Proteomes" id="UP001163550">
    <property type="component" value="Chromosome"/>
</dbReference>
<reference evidence="6" key="3">
    <citation type="submission" date="2021-11" db="EMBL/GenBank/DDBJ databases">
        <title>Isoprene-degrading acetogen.</title>
        <authorList>
            <person name="Yang Y."/>
            <person name="Jin H."/>
            <person name="Yan J."/>
        </authorList>
    </citation>
    <scope>NUCLEOTIDE SEQUENCE</scope>
    <source>
        <strain evidence="6">Berkeley</strain>
    </source>
</reference>
<evidence type="ECO:0000313" key="7">
    <source>
        <dbReference type="Proteomes" id="UP000176244"/>
    </source>
</evidence>
<dbReference type="EMBL" id="CP087994">
    <property type="protein sequence ID" value="UYO61658.1"/>
    <property type="molecule type" value="Genomic_DNA"/>
</dbReference>
<dbReference type="PANTHER" id="PTHR43046">
    <property type="entry name" value="GDP-MANNOSE MANNOSYL HYDROLASE"/>
    <property type="match status" value="1"/>
</dbReference>
<evidence type="ECO:0000313" key="4">
    <source>
        <dbReference type="EMBL" id="OFV68971.1"/>
    </source>
</evidence>
<keyword evidence="9" id="KW-1185">Reference proteome</keyword>
<dbReference type="PANTHER" id="PTHR43046:SF16">
    <property type="entry name" value="ADP-RIBOSE PYROPHOSPHATASE YJHB-RELATED"/>
    <property type="match status" value="1"/>
</dbReference>
<organism evidence="4 7">
    <name type="scientific">Acetobacterium wieringae</name>
    <dbReference type="NCBI Taxonomy" id="52694"/>
    <lineage>
        <taxon>Bacteria</taxon>
        <taxon>Bacillati</taxon>
        <taxon>Bacillota</taxon>
        <taxon>Clostridia</taxon>
        <taxon>Eubacteriales</taxon>
        <taxon>Eubacteriaceae</taxon>
        <taxon>Acetobacterium</taxon>
    </lineage>
</organism>
<dbReference type="Proteomes" id="UP000176244">
    <property type="component" value="Unassembled WGS sequence"/>
</dbReference>
<dbReference type="RefSeq" id="WP_070372739.1">
    <property type="nucleotide sequence ID" value="NZ_CP087994.1"/>
</dbReference>
<keyword evidence="2 5" id="KW-0378">Hydrolase</keyword>
<dbReference type="SUPFAM" id="SSF55811">
    <property type="entry name" value="Nudix"/>
    <property type="match status" value="1"/>
</dbReference>
<evidence type="ECO:0000313" key="9">
    <source>
        <dbReference type="Proteomes" id="UP001163550"/>
    </source>
</evidence>
<dbReference type="OrthoDB" id="9804442at2"/>
<dbReference type="Proteomes" id="UP000322619">
    <property type="component" value="Unassembled WGS sequence"/>
</dbReference>
<name>A0A1F2PE45_9FIRM</name>
<dbReference type="InterPro" id="IPR059176">
    <property type="entry name" value="UDP-X_N"/>
</dbReference>
<dbReference type="InterPro" id="IPR000086">
    <property type="entry name" value="NUDIX_hydrolase_dom"/>
</dbReference>
<dbReference type="Pfam" id="PF00293">
    <property type="entry name" value="NUDIX"/>
    <property type="match status" value="1"/>
</dbReference>
<comment type="cofactor">
    <cofactor evidence="1">
        <name>Mg(2+)</name>
        <dbReference type="ChEBI" id="CHEBI:18420"/>
    </cofactor>
</comment>
<dbReference type="GO" id="GO:0016787">
    <property type="term" value="F:hydrolase activity"/>
    <property type="evidence" value="ECO:0007669"/>
    <property type="project" value="UniProtKB-KW"/>
</dbReference>
<dbReference type="Gene3D" id="6.10.250.1120">
    <property type="match status" value="1"/>
</dbReference>
<accession>A0A1F2PE45</accession>
<reference evidence="4 7" key="1">
    <citation type="submission" date="2015-09" db="EMBL/GenBank/DDBJ databases">
        <title>Genome sequence of Acetobacterium wieringae DSM 1911.</title>
        <authorList>
            <person name="Poehlein A."/>
            <person name="Bengelsdorf F.R."/>
            <person name="Schiel-Bengelsdorf B."/>
            <person name="Duerre P."/>
            <person name="Daniel R."/>
        </authorList>
    </citation>
    <scope>NUCLEOTIDE SEQUENCE [LARGE SCALE GENOMIC DNA]</scope>
    <source>
        <strain evidence="4 7">DSM 1911</strain>
    </source>
</reference>
<dbReference type="EMBL" id="LKEU01000050">
    <property type="protein sequence ID" value="OFV68971.1"/>
    <property type="molecule type" value="Genomic_DNA"/>
</dbReference>
<evidence type="ECO:0000256" key="2">
    <source>
        <dbReference type="ARBA" id="ARBA00022801"/>
    </source>
</evidence>
<dbReference type="CDD" id="cd04672">
    <property type="entry name" value="NUDIX_CDP-Chase_like"/>
    <property type="match status" value="1"/>
</dbReference>
<evidence type="ECO:0000313" key="5">
    <source>
        <dbReference type="EMBL" id="TYC88122.1"/>
    </source>
</evidence>